<dbReference type="Proteomes" id="UP001519332">
    <property type="component" value="Unassembled WGS sequence"/>
</dbReference>
<gene>
    <name evidence="2" type="ORF">JOF56_011449</name>
</gene>
<evidence type="ECO:0000313" key="2">
    <source>
        <dbReference type="EMBL" id="MBP2331064.1"/>
    </source>
</evidence>
<sequence length="597" mass="64723">MATNTDHFSRGYPIQADELRYKNDLPVEAGWLITELTNAAAARFGQLSTFFYELMSWPDKPSWLLATPEVRKAKDAARREGGKRLGRSANKLPDWQTVSCVAKYCLPESERQEILPRWAGWWMSYQKDSTARPPGYTGPVNSDGIYLPPLADPAQAPDVATCVRLFQRERVELEKKLEQTLVQLVAVRYELANREAELVRTLTDRDELRQVHQAIATELSLKDSQIAQLSATITSLKASRDRVAAVHEARAHALRTELAEQTVAAQQSQETELETRQNTALILAHCAGLPGGPASGENVLPVKVTARAPALDELLRNRFAPTATPSARRLAAYLRAHLTMAAVPNADLAARGVSGPELASLLRARQLPSTKQLDALIDCCPLIAEHGRILLDEARAGELIEKFAGEPRQVTVAELLARHRDNAPVEPVPPAARDAGFVSIPGLRIMLLVMAVSALAGLTVYACSALSAGPVTVRHERGTKPAERAAIGDVPGAFIFYEVDASPRSSTFRLETSGSARPTGLTGTLRLEHAAACSPAVAVQLLAMGTRQAIALTDGRPADLTGIQLPYPAGAKVVLIYQRVDDQPCSTRLVWDNPGAA</sequence>
<comment type="caution">
    <text evidence="2">The sequence shown here is derived from an EMBL/GenBank/DDBJ whole genome shotgun (WGS) entry which is preliminary data.</text>
</comment>
<dbReference type="RefSeq" id="WP_209647706.1">
    <property type="nucleotide sequence ID" value="NZ_JAGINW010000001.1"/>
</dbReference>
<protein>
    <submittedName>
        <fullName evidence="2">Uncharacterized protein</fullName>
    </submittedName>
</protein>
<keyword evidence="3" id="KW-1185">Reference proteome</keyword>
<name>A0ABS4U316_9PSEU</name>
<dbReference type="EMBL" id="JAGINW010000001">
    <property type="protein sequence ID" value="MBP2331064.1"/>
    <property type="molecule type" value="Genomic_DNA"/>
</dbReference>
<reference evidence="2 3" key="1">
    <citation type="submission" date="2021-03" db="EMBL/GenBank/DDBJ databases">
        <title>Sequencing the genomes of 1000 actinobacteria strains.</title>
        <authorList>
            <person name="Klenk H.-P."/>
        </authorList>
    </citation>
    <scope>NUCLEOTIDE SEQUENCE [LARGE SCALE GENOMIC DNA]</scope>
    <source>
        <strain evidence="2 3">DSM 46670</strain>
    </source>
</reference>
<keyword evidence="1" id="KW-0812">Transmembrane</keyword>
<evidence type="ECO:0000313" key="3">
    <source>
        <dbReference type="Proteomes" id="UP001519332"/>
    </source>
</evidence>
<accession>A0ABS4U316</accession>
<feature type="transmembrane region" description="Helical" evidence="1">
    <location>
        <begin position="445"/>
        <end position="468"/>
    </location>
</feature>
<proteinExistence type="predicted"/>
<keyword evidence="1" id="KW-1133">Transmembrane helix</keyword>
<organism evidence="2 3">
    <name type="scientific">Kibdelosporangium banguiense</name>
    <dbReference type="NCBI Taxonomy" id="1365924"/>
    <lineage>
        <taxon>Bacteria</taxon>
        <taxon>Bacillati</taxon>
        <taxon>Actinomycetota</taxon>
        <taxon>Actinomycetes</taxon>
        <taxon>Pseudonocardiales</taxon>
        <taxon>Pseudonocardiaceae</taxon>
        <taxon>Kibdelosporangium</taxon>
    </lineage>
</organism>
<evidence type="ECO:0000256" key="1">
    <source>
        <dbReference type="SAM" id="Phobius"/>
    </source>
</evidence>
<keyword evidence="1" id="KW-0472">Membrane</keyword>